<feature type="domain" description="Integrase DNA-binding" evidence="3">
    <location>
        <begin position="3"/>
        <end position="73"/>
    </location>
</feature>
<keyword evidence="5" id="KW-1185">Reference proteome</keyword>
<dbReference type="InterPro" id="IPR050808">
    <property type="entry name" value="Phage_Integrase"/>
</dbReference>
<comment type="similarity">
    <text evidence="1">Belongs to the 'phage' integrase family.</text>
</comment>
<proteinExistence type="inferred from homology"/>
<sequence>MKLNARQVDTAKPKEKTYKMADGGGLYLEVTTKGSKYWRMKYRRPADKKEDRLAFGVWPTVTLAEARAKRDEA</sequence>
<name>A0A328TKJ2_9GAMM</name>
<protein>
    <recommendedName>
        <fullName evidence="3">Integrase DNA-binding domain-containing protein</fullName>
    </recommendedName>
</protein>
<dbReference type="EMBL" id="LJAM02000566">
    <property type="protein sequence ID" value="RAP69832.1"/>
    <property type="molecule type" value="Genomic_DNA"/>
</dbReference>
<dbReference type="GO" id="GO:0015074">
    <property type="term" value="P:DNA integration"/>
    <property type="evidence" value="ECO:0007669"/>
    <property type="project" value="UniProtKB-KW"/>
</dbReference>
<dbReference type="InterPro" id="IPR038488">
    <property type="entry name" value="Integrase_DNA-bd_sf"/>
</dbReference>
<dbReference type="Gene3D" id="3.30.160.390">
    <property type="entry name" value="Integrase, DNA-binding domain"/>
    <property type="match status" value="1"/>
</dbReference>
<dbReference type="Proteomes" id="UP000244334">
    <property type="component" value="Unassembled WGS sequence"/>
</dbReference>
<dbReference type="Pfam" id="PF13356">
    <property type="entry name" value="Arm-DNA-bind_3"/>
    <property type="match status" value="1"/>
</dbReference>
<dbReference type="AlphaFoldDB" id="A0A328TKJ2"/>
<evidence type="ECO:0000256" key="1">
    <source>
        <dbReference type="ARBA" id="ARBA00008857"/>
    </source>
</evidence>
<evidence type="ECO:0000259" key="3">
    <source>
        <dbReference type="Pfam" id="PF13356"/>
    </source>
</evidence>
<gene>
    <name evidence="4" type="ORF">ACZ87_03373</name>
</gene>
<dbReference type="PANTHER" id="PTHR30629">
    <property type="entry name" value="PROPHAGE INTEGRASE"/>
    <property type="match status" value="1"/>
</dbReference>
<evidence type="ECO:0000313" key="5">
    <source>
        <dbReference type="Proteomes" id="UP000244334"/>
    </source>
</evidence>
<evidence type="ECO:0000313" key="4">
    <source>
        <dbReference type="EMBL" id="RAP69832.1"/>
    </source>
</evidence>
<organism evidence="4 5">
    <name type="scientific">Candidatus Erwinia dacicola</name>
    <dbReference type="NCBI Taxonomy" id="252393"/>
    <lineage>
        <taxon>Bacteria</taxon>
        <taxon>Pseudomonadati</taxon>
        <taxon>Pseudomonadota</taxon>
        <taxon>Gammaproteobacteria</taxon>
        <taxon>Enterobacterales</taxon>
        <taxon>Erwiniaceae</taxon>
        <taxon>Erwinia</taxon>
    </lineage>
</organism>
<accession>A0A328TKJ2</accession>
<reference evidence="4" key="1">
    <citation type="submission" date="2018-04" db="EMBL/GenBank/DDBJ databases">
        <title>Genomes of the Obligate Erwinia dacicola and Facultative Enterobacter sp. OLF Endosymbionts of the Olive Fruit fly, Bactrocera oleae.</title>
        <authorList>
            <person name="Estes A.M."/>
            <person name="Hearn D.J."/>
            <person name="Agarwal S."/>
            <person name="Pierson E.A."/>
            <person name="Dunning-Hotopp J.C."/>
        </authorList>
    </citation>
    <scope>NUCLEOTIDE SEQUENCE [LARGE SCALE GENOMIC DNA]</scope>
    <source>
        <strain evidence="4">Oroville</strain>
    </source>
</reference>
<dbReference type="PANTHER" id="PTHR30629:SF2">
    <property type="entry name" value="PROPHAGE INTEGRASE INTS-RELATED"/>
    <property type="match status" value="1"/>
</dbReference>
<evidence type="ECO:0000256" key="2">
    <source>
        <dbReference type="ARBA" id="ARBA00022908"/>
    </source>
</evidence>
<comment type="caution">
    <text evidence="4">The sequence shown here is derived from an EMBL/GenBank/DDBJ whole genome shotgun (WGS) entry which is preliminary data.</text>
</comment>
<dbReference type="InterPro" id="IPR025166">
    <property type="entry name" value="Integrase_DNA_bind_dom"/>
</dbReference>
<keyword evidence="2" id="KW-0229">DNA integration</keyword>